<evidence type="ECO:0000313" key="2">
    <source>
        <dbReference type="Proteomes" id="UP000663859"/>
    </source>
</evidence>
<sequence>MHGQERSTPIAPMLAAEDLGRTHRSESVSPMHTQYGAESSGSLLAGFDDELHIRAPLPKGNFTFFEPTAA</sequence>
<dbReference type="AlphaFoldDB" id="A0A8J2BPY1"/>
<organism evidence="1 2">
    <name type="scientific">Candidatus Methylacidithermus pantelleriae</name>
    <dbReference type="NCBI Taxonomy" id="2744239"/>
    <lineage>
        <taxon>Bacteria</taxon>
        <taxon>Pseudomonadati</taxon>
        <taxon>Verrucomicrobiota</taxon>
        <taxon>Methylacidiphilae</taxon>
        <taxon>Methylacidiphilales</taxon>
        <taxon>Methylacidiphilaceae</taxon>
        <taxon>Candidatus Methylacidithermus</taxon>
    </lineage>
</organism>
<name>A0A8J2BPY1_9BACT</name>
<protein>
    <submittedName>
        <fullName evidence="1">Uncharacterized protein</fullName>
    </submittedName>
</protein>
<dbReference type="EMBL" id="CAJNOB010000071">
    <property type="protein sequence ID" value="CAF0705277.1"/>
    <property type="molecule type" value="Genomic_DNA"/>
</dbReference>
<proteinExistence type="predicted"/>
<accession>A0A8J2BPY1</accession>
<gene>
    <name evidence="1" type="ORF">MPNT_90037</name>
</gene>
<keyword evidence="2" id="KW-1185">Reference proteome</keyword>
<reference evidence="1" key="1">
    <citation type="submission" date="2021-02" db="EMBL/GenBank/DDBJ databases">
        <authorList>
            <person name="Cremers G."/>
            <person name="Picone N."/>
        </authorList>
    </citation>
    <scope>NUCLEOTIDE SEQUENCE</scope>
    <source>
        <strain evidence="1">PQ17</strain>
    </source>
</reference>
<dbReference type="Proteomes" id="UP000663859">
    <property type="component" value="Unassembled WGS sequence"/>
</dbReference>
<comment type="caution">
    <text evidence="1">The sequence shown here is derived from an EMBL/GenBank/DDBJ whole genome shotgun (WGS) entry which is preliminary data.</text>
</comment>
<evidence type="ECO:0000313" key="1">
    <source>
        <dbReference type="EMBL" id="CAF0705277.1"/>
    </source>
</evidence>